<evidence type="ECO:0000259" key="3">
    <source>
        <dbReference type="Pfam" id="PF02431"/>
    </source>
</evidence>
<dbReference type="InterPro" id="IPR016087">
    <property type="entry name" value="Chalcone_isomerase"/>
</dbReference>
<evidence type="ECO:0000313" key="4">
    <source>
        <dbReference type="EMBL" id="QTF65960.1"/>
    </source>
</evidence>
<dbReference type="Pfam" id="PF02431">
    <property type="entry name" value="Chalcone"/>
    <property type="match status" value="1"/>
</dbReference>
<dbReference type="PANTHER" id="PTHR47588:SF1">
    <property type="entry name" value="CHALCONE--FLAVANONE ISOMERASE 3-RELATED"/>
    <property type="match status" value="1"/>
</dbReference>
<feature type="domain" description="Chalcone isomerase" evidence="3">
    <location>
        <begin position="31"/>
        <end position="215"/>
    </location>
</feature>
<dbReference type="AlphaFoldDB" id="A0A8A5KBM5"/>
<keyword evidence="4" id="KW-0413">Isomerase</keyword>
<sequence length="222" mass="24845">MSREPSSNLPFPRRSRIRSGLVSSGSEMVMVDEFPFPAVVTTTKSLPLFGSGITDIEIHFLQIKHNTIGIYLDPSIIGEHLGNWKGKNARELAADDDFFDALVSARVEKYFRIAVIKEIKGAQFGLQIETAVRDRLVALDKFEDDEEGELEKVVQFFQTPYFKKGSVITFYFPARKDEVKMKVENGNVAEMIQKWYLGGSRAVSPSTVQSLAEKIGTMLSSA</sequence>
<dbReference type="GO" id="GO:0016872">
    <property type="term" value="F:intramolecular lyase activity"/>
    <property type="evidence" value="ECO:0007669"/>
    <property type="project" value="InterPro"/>
</dbReference>
<dbReference type="EMBL" id="MT937334">
    <property type="protein sequence ID" value="QTF65960.1"/>
    <property type="molecule type" value="mRNA"/>
</dbReference>
<protein>
    <recommendedName>
        <fullName evidence="2">Chalcone-flavonone isomerase family protein</fullName>
    </recommendedName>
</protein>
<name>A0A8A5KBM5_9ASPA</name>
<dbReference type="Gene3D" id="3.50.70.10">
    <property type="match status" value="1"/>
</dbReference>
<dbReference type="InterPro" id="IPR044191">
    <property type="entry name" value="CHI3-like"/>
</dbReference>
<dbReference type="InterPro" id="IPR016088">
    <property type="entry name" value="Chalcone_isomerase_3-sand"/>
</dbReference>
<dbReference type="InterPro" id="IPR036298">
    <property type="entry name" value="Chalcone_isomerase_sf"/>
</dbReference>
<accession>A0A8A5KBM5</accession>
<dbReference type="PANTHER" id="PTHR47588">
    <property type="entry name" value="CHALCONE--FLAVONONE ISOMERASE 3-RELATED"/>
    <property type="match status" value="1"/>
</dbReference>
<gene>
    <name evidence="4" type="primary">CHI5</name>
</gene>
<dbReference type="Gene3D" id="1.10.890.20">
    <property type="match status" value="1"/>
</dbReference>
<proteinExistence type="evidence at transcript level"/>
<reference evidence="4" key="1">
    <citation type="journal article" name="Front. Plant Sci.">
        <title>Identification and Characterization of Chalcone Isomerase Genes Involved in Flavonoid Production in Dracaena cambodiana.</title>
        <authorList>
            <person name="Zhu J."/>
            <person name="Zhao W."/>
            <person name="Li R."/>
            <person name="Guo D."/>
            <person name="Li H."/>
            <person name="Wang Y."/>
            <person name="Mei W."/>
            <person name="Peng S."/>
        </authorList>
    </citation>
    <scope>NUCLEOTIDE SEQUENCE</scope>
</reference>
<dbReference type="SMR" id="A0A8A5KBM5"/>
<organism evidence="4">
    <name type="scientific">Dracaena cambodiana</name>
    <dbReference type="NCBI Taxonomy" id="580341"/>
    <lineage>
        <taxon>Eukaryota</taxon>
        <taxon>Viridiplantae</taxon>
        <taxon>Streptophyta</taxon>
        <taxon>Embryophyta</taxon>
        <taxon>Tracheophyta</taxon>
        <taxon>Spermatophyta</taxon>
        <taxon>Magnoliopsida</taxon>
        <taxon>Liliopsida</taxon>
        <taxon>Asparagales</taxon>
        <taxon>Asparagaceae</taxon>
        <taxon>Nolinoideae</taxon>
        <taxon>Dracaena</taxon>
    </lineage>
</organism>
<dbReference type="InterPro" id="IPR016089">
    <property type="entry name" value="Chalcone_isomerase_bundle_sf"/>
</dbReference>
<dbReference type="SUPFAM" id="SSF54626">
    <property type="entry name" value="Chalcone isomerase"/>
    <property type="match status" value="1"/>
</dbReference>
<comment type="similarity">
    <text evidence="1 2">Belongs to the chalcone isomerase family.</text>
</comment>
<evidence type="ECO:0000256" key="2">
    <source>
        <dbReference type="RuleBase" id="RU361158"/>
    </source>
</evidence>
<evidence type="ECO:0000256" key="1">
    <source>
        <dbReference type="ARBA" id="ARBA00007166"/>
    </source>
</evidence>